<comment type="caution">
    <text evidence="1">The sequence shown here is derived from an EMBL/GenBank/DDBJ whole genome shotgun (WGS) entry which is preliminary data.</text>
</comment>
<reference evidence="1 2" key="1">
    <citation type="journal article" date="2021" name="ISME Commun">
        <title>Automated analysis of genomic sequences facilitates high-throughput and comprehensive description of bacteria.</title>
        <authorList>
            <person name="Hitch T.C.A."/>
        </authorList>
    </citation>
    <scope>NUCLEOTIDE SEQUENCE [LARGE SCALE GENOMIC DNA]</scope>
    <source>
        <strain evidence="1 2">Sanger_18</strain>
    </source>
</reference>
<organism evidence="1 2">
    <name type="scientific">Suilimivivens aceti</name>
    <dbReference type="NCBI Taxonomy" id="2981774"/>
    <lineage>
        <taxon>Bacteria</taxon>
        <taxon>Bacillati</taxon>
        <taxon>Bacillota</taxon>
        <taxon>Clostridia</taxon>
        <taxon>Lachnospirales</taxon>
        <taxon>Lachnospiraceae</taxon>
        <taxon>Suilimivivens</taxon>
    </lineage>
</organism>
<dbReference type="RefSeq" id="WP_262574163.1">
    <property type="nucleotide sequence ID" value="NZ_JAOQKJ010000004.1"/>
</dbReference>
<evidence type="ECO:0000313" key="2">
    <source>
        <dbReference type="Proteomes" id="UP001652432"/>
    </source>
</evidence>
<dbReference type="Proteomes" id="UP001652432">
    <property type="component" value="Unassembled WGS sequence"/>
</dbReference>
<gene>
    <name evidence="1" type="ORF">OCV77_05905</name>
</gene>
<protein>
    <submittedName>
        <fullName evidence="1">Uncharacterized protein</fullName>
    </submittedName>
</protein>
<keyword evidence="2" id="KW-1185">Reference proteome</keyword>
<name>A0ABT2T197_9FIRM</name>
<dbReference type="EMBL" id="JAOQKJ010000004">
    <property type="protein sequence ID" value="MCU6744032.1"/>
    <property type="molecule type" value="Genomic_DNA"/>
</dbReference>
<evidence type="ECO:0000313" key="1">
    <source>
        <dbReference type="EMBL" id="MCU6744032.1"/>
    </source>
</evidence>
<accession>A0ABT2T197</accession>
<sequence length="60" mass="7173">MRKKDYSISENKRIREDLMTMPVPPLPDIWQGRQFFCPYPVNVVKYDIRMKNKGGRSENV</sequence>
<proteinExistence type="predicted"/>